<comment type="caution">
    <text evidence="1">The sequence shown here is derived from an EMBL/GenBank/DDBJ whole genome shotgun (WGS) entry which is preliminary data.</text>
</comment>
<evidence type="ECO:0000313" key="1">
    <source>
        <dbReference type="EMBL" id="MPC27250.1"/>
    </source>
</evidence>
<dbReference type="EMBL" id="VSRR010001714">
    <property type="protein sequence ID" value="MPC27250.1"/>
    <property type="molecule type" value="Genomic_DNA"/>
</dbReference>
<sequence>MIQQHLVITRLKLGVSPSVTPHTARHNTGTAPQSRECLSLHAMHRTQNMTNHQATNQACGNRDEDLKRLRILTLRNNLTKIQDWGTRN</sequence>
<organism evidence="1 2">
    <name type="scientific">Portunus trituberculatus</name>
    <name type="common">Swimming crab</name>
    <name type="synonym">Neptunus trituberculatus</name>
    <dbReference type="NCBI Taxonomy" id="210409"/>
    <lineage>
        <taxon>Eukaryota</taxon>
        <taxon>Metazoa</taxon>
        <taxon>Ecdysozoa</taxon>
        <taxon>Arthropoda</taxon>
        <taxon>Crustacea</taxon>
        <taxon>Multicrustacea</taxon>
        <taxon>Malacostraca</taxon>
        <taxon>Eumalacostraca</taxon>
        <taxon>Eucarida</taxon>
        <taxon>Decapoda</taxon>
        <taxon>Pleocyemata</taxon>
        <taxon>Brachyura</taxon>
        <taxon>Eubrachyura</taxon>
        <taxon>Portunoidea</taxon>
        <taxon>Portunidae</taxon>
        <taxon>Portuninae</taxon>
        <taxon>Portunus</taxon>
    </lineage>
</organism>
<protein>
    <submittedName>
        <fullName evidence="1">Uncharacterized protein</fullName>
    </submittedName>
</protein>
<dbReference type="Proteomes" id="UP000324222">
    <property type="component" value="Unassembled WGS sequence"/>
</dbReference>
<reference evidence="1 2" key="1">
    <citation type="submission" date="2019-05" db="EMBL/GenBank/DDBJ databases">
        <title>Another draft genome of Portunus trituberculatus and its Hox gene families provides insights of decapod evolution.</title>
        <authorList>
            <person name="Jeong J.-H."/>
            <person name="Song I."/>
            <person name="Kim S."/>
            <person name="Choi T."/>
            <person name="Kim D."/>
            <person name="Ryu S."/>
            <person name="Kim W."/>
        </authorList>
    </citation>
    <scope>NUCLEOTIDE SEQUENCE [LARGE SCALE GENOMIC DNA]</scope>
    <source>
        <tissue evidence="1">Muscle</tissue>
    </source>
</reference>
<name>A0A5B7E023_PORTR</name>
<proteinExistence type="predicted"/>
<dbReference type="AlphaFoldDB" id="A0A5B7E023"/>
<evidence type="ECO:0000313" key="2">
    <source>
        <dbReference type="Proteomes" id="UP000324222"/>
    </source>
</evidence>
<gene>
    <name evidence="1" type="ORF">E2C01_020417</name>
</gene>
<keyword evidence="2" id="KW-1185">Reference proteome</keyword>
<accession>A0A5B7E023</accession>